<evidence type="ECO:0000313" key="1">
    <source>
        <dbReference type="EMBL" id="BBC33817.1"/>
    </source>
</evidence>
<evidence type="ECO:0008006" key="3">
    <source>
        <dbReference type="Google" id="ProtNLM"/>
    </source>
</evidence>
<dbReference type="EMBL" id="AP018448">
    <property type="protein sequence ID" value="BBC33817.1"/>
    <property type="molecule type" value="Genomic_DNA"/>
</dbReference>
<evidence type="ECO:0000313" key="2">
    <source>
        <dbReference type="Proteomes" id="UP001321542"/>
    </source>
</evidence>
<dbReference type="Proteomes" id="UP001321542">
    <property type="component" value="Chromosome"/>
</dbReference>
<keyword evidence="2" id="KW-1185">Reference proteome</keyword>
<reference evidence="1 2" key="1">
    <citation type="journal article" date="2010" name="ChemBioChem">
        <title>Cloning and characterization of the biosynthetic gene cluster of 16-membered macrolide antibiotic FD-891: involvement of a dual functional cytochrome P450 monooxygenase catalyzing epoxidation and hydroxylation.</title>
        <authorList>
            <person name="Kudo F."/>
            <person name="Motegi A."/>
            <person name="Mizoue K."/>
            <person name="Eguchi T."/>
        </authorList>
    </citation>
    <scope>NUCLEOTIDE SEQUENCE [LARGE SCALE GENOMIC DNA]</scope>
    <source>
        <strain evidence="1 2">A-8890</strain>
    </source>
</reference>
<reference evidence="1 2" key="2">
    <citation type="journal article" date="2023" name="ChemBioChem">
        <title>Acyltransferase Domain Exchange between Two Independent Type I Polyketide Synthases in the Same Producer Strain of Macrolide Antibiotics.</title>
        <authorList>
            <person name="Kudo F."/>
            <person name="Kishikawa K."/>
            <person name="Tsuboi K."/>
            <person name="Kido T."/>
            <person name="Usui T."/>
            <person name="Hashimoto J."/>
            <person name="Shin-Ya K."/>
            <person name="Miyanaga A."/>
            <person name="Eguchi T."/>
        </authorList>
    </citation>
    <scope>NUCLEOTIDE SEQUENCE [LARGE SCALE GENOMIC DNA]</scope>
    <source>
        <strain evidence="1 2">A-8890</strain>
    </source>
</reference>
<organism evidence="1 2">
    <name type="scientific">Streptomyces graminofaciens</name>
    <dbReference type="NCBI Taxonomy" id="68212"/>
    <lineage>
        <taxon>Bacteria</taxon>
        <taxon>Bacillati</taxon>
        <taxon>Actinomycetota</taxon>
        <taxon>Actinomycetes</taxon>
        <taxon>Kitasatosporales</taxon>
        <taxon>Streptomycetaceae</taxon>
        <taxon>Streptomyces</taxon>
    </lineage>
</organism>
<gene>
    <name evidence="1" type="ORF">SGFS_051110</name>
</gene>
<sequence length="105" mass="11042">MGKEPVGQHDLNIDAGELRASAGAADALVTDLQPVLDKAINDLASAATAFKAWAVGPRMQGTGESWGSALGTLRDNLSEHGEGLRLLADGRDILEQDVIACFRGW</sequence>
<protein>
    <recommendedName>
        <fullName evidence="3">WXG100 family type VII secretion target</fullName>
    </recommendedName>
</protein>
<name>A0ABN5VKA6_9ACTN</name>
<proteinExistence type="predicted"/>
<accession>A0ABN5VKA6</accession>